<feature type="domain" description="Helicase ATP-binding" evidence="13">
    <location>
        <begin position="253"/>
        <end position="418"/>
    </location>
</feature>
<dbReference type="GO" id="GO:0008270">
    <property type="term" value="F:zinc ion binding"/>
    <property type="evidence" value="ECO:0007669"/>
    <property type="project" value="UniProtKB-UniRule"/>
</dbReference>
<name>A0A517T3C5_9PLAN</name>
<dbReference type="CDD" id="cd17929">
    <property type="entry name" value="DEXHc_priA"/>
    <property type="match status" value="1"/>
</dbReference>
<dbReference type="InterPro" id="IPR040498">
    <property type="entry name" value="PriA_CRR"/>
</dbReference>
<feature type="binding site" evidence="12">
    <location>
        <position position="524"/>
    </location>
    <ligand>
        <name>Zn(2+)</name>
        <dbReference type="ChEBI" id="CHEBI:29105"/>
        <label>1</label>
    </ligand>
</feature>
<dbReference type="GO" id="GO:0006310">
    <property type="term" value="P:DNA recombination"/>
    <property type="evidence" value="ECO:0007669"/>
    <property type="project" value="InterPro"/>
</dbReference>
<gene>
    <name evidence="12 15" type="primary">priA</name>
    <name evidence="15" type="ORF">V22_00820</name>
</gene>
<dbReference type="SUPFAM" id="SSF52540">
    <property type="entry name" value="P-loop containing nucleoside triphosphate hydrolases"/>
    <property type="match status" value="2"/>
</dbReference>
<evidence type="ECO:0000256" key="10">
    <source>
        <dbReference type="ARBA" id="ARBA00023235"/>
    </source>
</evidence>
<feature type="binding site" evidence="12">
    <location>
        <position position="481"/>
    </location>
    <ligand>
        <name>Zn(2+)</name>
        <dbReference type="ChEBI" id="CHEBI:29105"/>
        <label>1</label>
    </ligand>
</feature>
<comment type="catalytic activity">
    <reaction evidence="12">
        <text>Couples ATP hydrolysis with the unwinding of duplex DNA by translocating in the 3'-5' direction.</text>
        <dbReference type="EC" id="5.6.2.4"/>
    </reaction>
</comment>
<dbReference type="NCBIfam" id="TIGR00595">
    <property type="entry name" value="priA"/>
    <property type="match status" value="1"/>
</dbReference>
<evidence type="ECO:0000256" key="5">
    <source>
        <dbReference type="ARBA" id="ARBA00022801"/>
    </source>
</evidence>
<dbReference type="AlphaFoldDB" id="A0A517T3C5"/>
<keyword evidence="2 12" id="KW-0235">DNA replication</keyword>
<dbReference type="GO" id="GO:1990077">
    <property type="term" value="C:primosome complex"/>
    <property type="evidence" value="ECO:0007669"/>
    <property type="project" value="UniProtKB-UniRule"/>
</dbReference>
<dbReference type="FunFam" id="3.40.50.300:FF:000489">
    <property type="entry name" value="Primosome assembly protein PriA"/>
    <property type="match status" value="1"/>
</dbReference>
<keyword evidence="9 12" id="KW-0238">DNA-binding</keyword>
<dbReference type="InterPro" id="IPR041236">
    <property type="entry name" value="PriA_C"/>
</dbReference>
<protein>
    <recommendedName>
        <fullName evidence="12">Replication restart protein PriA</fullName>
    </recommendedName>
    <alternativeName>
        <fullName evidence="12">ATP-dependent DNA helicase PriA</fullName>
        <ecNumber evidence="12">5.6.2.4</ecNumber>
    </alternativeName>
    <alternativeName>
        <fullName evidence="12">DNA 3'-5' helicase PriA</fullName>
    </alternativeName>
</protein>
<evidence type="ECO:0000313" key="16">
    <source>
        <dbReference type="Proteomes" id="UP000319976"/>
    </source>
</evidence>
<dbReference type="SMART" id="SM00490">
    <property type="entry name" value="HELICc"/>
    <property type="match status" value="1"/>
</dbReference>
<reference evidence="15 16" key="1">
    <citation type="submission" date="2019-02" db="EMBL/GenBank/DDBJ databases">
        <title>Deep-cultivation of Planctomycetes and their phenomic and genomic characterization uncovers novel biology.</title>
        <authorList>
            <person name="Wiegand S."/>
            <person name="Jogler M."/>
            <person name="Boedeker C."/>
            <person name="Pinto D."/>
            <person name="Vollmers J."/>
            <person name="Rivas-Marin E."/>
            <person name="Kohn T."/>
            <person name="Peeters S.H."/>
            <person name="Heuer A."/>
            <person name="Rast P."/>
            <person name="Oberbeckmann S."/>
            <person name="Bunk B."/>
            <person name="Jeske O."/>
            <person name="Meyerdierks A."/>
            <person name="Storesund J.E."/>
            <person name="Kallscheuer N."/>
            <person name="Luecker S."/>
            <person name="Lage O.M."/>
            <person name="Pohl T."/>
            <person name="Merkel B.J."/>
            <person name="Hornburger P."/>
            <person name="Mueller R.-W."/>
            <person name="Bruemmer F."/>
            <person name="Labrenz M."/>
            <person name="Spormann A.M."/>
            <person name="Op den Camp H."/>
            <person name="Overmann J."/>
            <person name="Amann R."/>
            <person name="Jetten M.S.M."/>
            <person name="Mascher T."/>
            <person name="Medema M.H."/>
            <person name="Devos D.P."/>
            <person name="Kaster A.-K."/>
            <person name="Ovreas L."/>
            <person name="Rohde M."/>
            <person name="Galperin M.Y."/>
            <person name="Jogler C."/>
        </authorList>
    </citation>
    <scope>NUCLEOTIDE SEQUENCE [LARGE SCALE GENOMIC DNA]</scope>
    <source>
        <strain evidence="15 16">V22</strain>
    </source>
</reference>
<evidence type="ECO:0000313" key="15">
    <source>
        <dbReference type="EMBL" id="QDT62884.1"/>
    </source>
</evidence>
<dbReference type="PROSITE" id="PS51192">
    <property type="entry name" value="HELICASE_ATP_BIND_1"/>
    <property type="match status" value="1"/>
</dbReference>
<feature type="binding site" evidence="12">
    <location>
        <position position="493"/>
    </location>
    <ligand>
        <name>Zn(2+)</name>
        <dbReference type="ChEBI" id="CHEBI:29105"/>
        <label>2</label>
    </ligand>
</feature>
<dbReference type="Pfam" id="PF17764">
    <property type="entry name" value="PriA_3primeBD"/>
    <property type="match status" value="1"/>
</dbReference>
<sequence length="776" mass="86488">MPEETQIGLFDEETPLPGPLPWEQAAALDLLIAEVAINRPLSTTYSYLVPDPLREVVQPGQRVRVPFGRGNRTETGFLVGLKSPTEADHLQGNAAKIAKLKYLDSILDEEPLVDTHMLRLTRWIADYYLCGWGQVLHSVIPGGVKRGAGTKLETFYRATDEGREAVETLSLSKKQRVVMQILLAHEEPLRSDEILKQAECGMGPVQTLKRKGFVKSLKLRSDVLDLGETTEKLIEDFNPTDEQAAALEEILKSIRSQQHETILLHGVTGSGKTEVYIQAIREVVSYGRQAIVLVPEISLTPQTIRRFRARFRSVAVLHSHLSDAERHAHWKQIQRGEVEVVVGARSAVFAPTPHLGLIVIDEEHESTFKQETVPRYHAREVAEERSRLAGVPLILGSATPTLESWRNAQTGRYRLVSMLHRVGHLPLPPVVVVDVRNDPLIRKGQAIGRALGSAIRMALDEEGGQVILFLNVRGYHPAVWCPSCGESLRCTDCDITMTWHKDRKKAICHSCGMETDLPKTCPNCSKPGWRYIGTGTQRLEEEVRAKFPGVPLARMDSDAMKKPGSHDEVLSAFHDGKLRILLGTQMIAKGLDFPNVTLVGVIDADTLLHQPDPRSSERTFQLIAQVAGRTGRSARGGRVYVQSSMPADPAIRFASEHDYLGFVVDEMRDREVMRVPPFRCLARIIFRGEEERVVRETARAIAQKLNSFSKDNEIGVSILGPAPCPIAKLKAHYRYHLHLSAETHAQLTKLWELAANQLGPTPGVEFVLDVDPVNMR</sequence>
<dbReference type="Pfam" id="PF18319">
    <property type="entry name" value="Zn_ribbon_PriA"/>
    <property type="match status" value="1"/>
</dbReference>
<comment type="function">
    <text evidence="12">Initiates the restart of stalled replication forks, which reloads the replicative helicase on sites other than the origin of replication. Recognizes and binds to abandoned replication forks and remodels them to uncover a helicase loading site. Promotes assembly of the primosome at these replication forks.</text>
</comment>
<accession>A0A517T3C5</accession>
<dbReference type="Gene3D" id="3.40.50.300">
    <property type="entry name" value="P-loop containing nucleotide triphosphate hydrolases"/>
    <property type="match status" value="2"/>
</dbReference>
<dbReference type="FunFam" id="3.40.1440.60:FF:000001">
    <property type="entry name" value="Primosomal protein N"/>
    <property type="match status" value="1"/>
</dbReference>
<keyword evidence="1 12" id="KW-0639">Primosome</keyword>
<feature type="binding site" evidence="12">
    <location>
        <position position="484"/>
    </location>
    <ligand>
        <name>Zn(2+)</name>
        <dbReference type="ChEBI" id="CHEBI:29105"/>
        <label>1</label>
    </ligand>
</feature>
<dbReference type="InterPro" id="IPR027417">
    <property type="entry name" value="P-loop_NTPase"/>
</dbReference>
<evidence type="ECO:0000256" key="2">
    <source>
        <dbReference type="ARBA" id="ARBA00022705"/>
    </source>
</evidence>
<evidence type="ECO:0000259" key="14">
    <source>
        <dbReference type="PROSITE" id="PS51194"/>
    </source>
</evidence>
<evidence type="ECO:0000256" key="1">
    <source>
        <dbReference type="ARBA" id="ARBA00022515"/>
    </source>
</evidence>
<organism evidence="15 16">
    <name type="scientific">Calycomorphotria hydatis</name>
    <dbReference type="NCBI Taxonomy" id="2528027"/>
    <lineage>
        <taxon>Bacteria</taxon>
        <taxon>Pseudomonadati</taxon>
        <taxon>Planctomycetota</taxon>
        <taxon>Planctomycetia</taxon>
        <taxon>Planctomycetales</taxon>
        <taxon>Planctomycetaceae</taxon>
        <taxon>Calycomorphotria</taxon>
    </lineage>
</organism>
<keyword evidence="4 12" id="KW-0547">Nucleotide-binding</keyword>
<keyword evidence="8 12" id="KW-0067">ATP-binding</keyword>
<keyword evidence="10 12" id="KW-0413">Isomerase</keyword>
<proteinExistence type="inferred from homology"/>
<dbReference type="KEGG" id="chya:V22_00820"/>
<dbReference type="InterPro" id="IPR011545">
    <property type="entry name" value="DEAD/DEAH_box_helicase_dom"/>
</dbReference>
<evidence type="ECO:0000256" key="12">
    <source>
        <dbReference type="HAMAP-Rule" id="MF_00983"/>
    </source>
</evidence>
<keyword evidence="3 12" id="KW-0479">Metal-binding</keyword>
<dbReference type="RefSeq" id="WP_231734118.1">
    <property type="nucleotide sequence ID" value="NZ_CP036316.1"/>
</dbReference>
<feature type="domain" description="Helicase C-terminal" evidence="14">
    <location>
        <begin position="516"/>
        <end position="692"/>
    </location>
</feature>
<dbReference type="PANTHER" id="PTHR30580">
    <property type="entry name" value="PRIMOSOMAL PROTEIN N"/>
    <property type="match status" value="1"/>
</dbReference>
<dbReference type="PROSITE" id="PS51194">
    <property type="entry name" value="HELICASE_CTER"/>
    <property type="match status" value="1"/>
</dbReference>
<dbReference type="InterPro" id="IPR014001">
    <property type="entry name" value="Helicase_ATP-bd"/>
</dbReference>
<evidence type="ECO:0000256" key="7">
    <source>
        <dbReference type="ARBA" id="ARBA00022833"/>
    </source>
</evidence>
<dbReference type="Pfam" id="PF18074">
    <property type="entry name" value="PriA_C"/>
    <property type="match status" value="1"/>
</dbReference>
<evidence type="ECO:0000256" key="6">
    <source>
        <dbReference type="ARBA" id="ARBA00022806"/>
    </source>
</evidence>
<keyword evidence="6 12" id="KW-0347">Helicase</keyword>
<dbReference type="Pfam" id="PF00270">
    <property type="entry name" value="DEAD"/>
    <property type="match status" value="1"/>
</dbReference>
<feature type="binding site" evidence="12">
    <location>
        <position position="521"/>
    </location>
    <ligand>
        <name>Zn(2+)</name>
        <dbReference type="ChEBI" id="CHEBI:29105"/>
        <label>1</label>
    </ligand>
</feature>
<comment type="similarity">
    <text evidence="12">Belongs to the helicase family. PriA subfamily.</text>
</comment>
<keyword evidence="7 12" id="KW-0862">Zinc</keyword>
<dbReference type="Gene3D" id="3.40.1440.60">
    <property type="entry name" value="PriA, 3(prime) DNA-binding domain"/>
    <property type="match status" value="1"/>
</dbReference>
<dbReference type="GO" id="GO:0006302">
    <property type="term" value="P:double-strand break repair"/>
    <property type="evidence" value="ECO:0007669"/>
    <property type="project" value="InterPro"/>
</dbReference>
<dbReference type="Proteomes" id="UP000319976">
    <property type="component" value="Chromosome"/>
</dbReference>
<evidence type="ECO:0000256" key="4">
    <source>
        <dbReference type="ARBA" id="ARBA00022741"/>
    </source>
</evidence>
<dbReference type="EC" id="5.6.2.4" evidence="12"/>
<evidence type="ECO:0000256" key="9">
    <source>
        <dbReference type="ARBA" id="ARBA00023125"/>
    </source>
</evidence>
<dbReference type="GO" id="GO:0003677">
    <property type="term" value="F:DNA binding"/>
    <property type="evidence" value="ECO:0007669"/>
    <property type="project" value="UniProtKB-UniRule"/>
</dbReference>
<evidence type="ECO:0000256" key="8">
    <source>
        <dbReference type="ARBA" id="ARBA00022840"/>
    </source>
</evidence>
<keyword evidence="5 12" id="KW-0378">Hydrolase</keyword>
<dbReference type="SMART" id="SM00487">
    <property type="entry name" value="DEXDc"/>
    <property type="match status" value="1"/>
</dbReference>
<comment type="catalytic activity">
    <reaction evidence="11 12">
        <text>ATP + H2O = ADP + phosphate + H(+)</text>
        <dbReference type="Rhea" id="RHEA:13065"/>
        <dbReference type="ChEBI" id="CHEBI:15377"/>
        <dbReference type="ChEBI" id="CHEBI:15378"/>
        <dbReference type="ChEBI" id="CHEBI:30616"/>
        <dbReference type="ChEBI" id="CHEBI:43474"/>
        <dbReference type="ChEBI" id="CHEBI:456216"/>
        <dbReference type="EC" id="5.6.2.4"/>
    </reaction>
</comment>
<dbReference type="GO" id="GO:0006269">
    <property type="term" value="P:DNA replication, synthesis of primer"/>
    <property type="evidence" value="ECO:0007669"/>
    <property type="project" value="UniProtKB-KW"/>
</dbReference>
<dbReference type="InterPro" id="IPR042115">
    <property type="entry name" value="PriA_3primeBD_sf"/>
</dbReference>
<comment type="subunit">
    <text evidence="12">Component of the replication restart primosome.</text>
</comment>
<feature type="binding site" evidence="12">
    <location>
        <position position="490"/>
    </location>
    <ligand>
        <name>Zn(2+)</name>
        <dbReference type="ChEBI" id="CHEBI:29105"/>
        <label>2</label>
    </ligand>
</feature>
<dbReference type="InterPro" id="IPR041222">
    <property type="entry name" value="PriA_3primeBD"/>
</dbReference>
<dbReference type="HAMAP" id="MF_00983">
    <property type="entry name" value="PriA"/>
    <property type="match status" value="1"/>
</dbReference>
<feature type="binding site" evidence="12">
    <location>
        <position position="508"/>
    </location>
    <ligand>
        <name>Zn(2+)</name>
        <dbReference type="ChEBI" id="CHEBI:29105"/>
        <label>2</label>
    </ligand>
</feature>
<comment type="cofactor">
    <cofactor evidence="12">
        <name>Zn(2+)</name>
        <dbReference type="ChEBI" id="CHEBI:29105"/>
    </cofactor>
    <text evidence="12">Binds 2 zinc ions per subunit.</text>
</comment>
<dbReference type="GO" id="GO:0005524">
    <property type="term" value="F:ATP binding"/>
    <property type="evidence" value="ECO:0007669"/>
    <property type="project" value="UniProtKB-UniRule"/>
</dbReference>
<dbReference type="PANTHER" id="PTHR30580:SF0">
    <property type="entry name" value="PRIMOSOMAL PROTEIN N"/>
    <property type="match status" value="1"/>
</dbReference>
<dbReference type="EMBL" id="CP036316">
    <property type="protein sequence ID" value="QDT62884.1"/>
    <property type="molecule type" value="Genomic_DNA"/>
</dbReference>
<dbReference type="GO" id="GO:0006270">
    <property type="term" value="P:DNA replication initiation"/>
    <property type="evidence" value="ECO:0007669"/>
    <property type="project" value="TreeGrafter"/>
</dbReference>
<feature type="binding site" evidence="12">
    <location>
        <position position="511"/>
    </location>
    <ligand>
        <name>Zn(2+)</name>
        <dbReference type="ChEBI" id="CHEBI:29105"/>
        <label>2</label>
    </ligand>
</feature>
<dbReference type="InterPro" id="IPR001650">
    <property type="entry name" value="Helicase_C-like"/>
</dbReference>
<keyword evidence="16" id="KW-1185">Reference proteome</keyword>
<evidence type="ECO:0000256" key="11">
    <source>
        <dbReference type="ARBA" id="ARBA00048988"/>
    </source>
</evidence>
<dbReference type="GO" id="GO:0043138">
    <property type="term" value="F:3'-5' DNA helicase activity"/>
    <property type="evidence" value="ECO:0007669"/>
    <property type="project" value="UniProtKB-EC"/>
</dbReference>
<evidence type="ECO:0000256" key="3">
    <source>
        <dbReference type="ARBA" id="ARBA00022723"/>
    </source>
</evidence>
<evidence type="ECO:0000259" key="13">
    <source>
        <dbReference type="PROSITE" id="PS51192"/>
    </source>
</evidence>
<dbReference type="GO" id="GO:0016887">
    <property type="term" value="F:ATP hydrolysis activity"/>
    <property type="evidence" value="ECO:0007669"/>
    <property type="project" value="RHEA"/>
</dbReference>
<dbReference type="InterPro" id="IPR005259">
    <property type="entry name" value="PriA"/>
</dbReference>
<dbReference type="Pfam" id="PF00271">
    <property type="entry name" value="Helicase_C"/>
    <property type="match status" value="1"/>
</dbReference>